<gene>
    <name evidence="2" type="ORF">RUM44_001111</name>
</gene>
<dbReference type="Proteomes" id="UP001359485">
    <property type="component" value="Unassembled WGS sequence"/>
</dbReference>
<proteinExistence type="predicted"/>
<reference evidence="2 3" key="1">
    <citation type="submission" date="2023-09" db="EMBL/GenBank/DDBJ databases">
        <title>Genomes of two closely related lineages of the louse Polyplax serrata with different host specificities.</title>
        <authorList>
            <person name="Martinu J."/>
            <person name="Tarabai H."/>
            <person name="Stefka J."/>
            <person name="Hypsa V."/>
        </authorList>
    </citation>
    <scope>NUCLEOTIDE SEQUENCE [LARGE SCALE GENOMIC DNA]</scope>
    <source>
        <strain evidence="2">98ZLc_SE</strain>
    </source>
</reference>
<evidence type="ECO:0000313" key="3">
    <source>
        <dbReference type="Proteomes" id="UP001359485"/>
    </source>
</evidence>
<comment type="caution">
    <text evidence="2">The sequence shown here is derived from an EMBL/GenBank/DDBJ whole genome shotgun (WGS) entry which is preliminary data.</text>
</comment>
<dbReference type="EMBL" id="JAWJWF010000003">
    <property type="protein sequence ID" value="KAK6635857.1"/>
    <property type="molecule type" value="Genomic_DNA"/>
</dbReference>
<organism evidence="2 3">
    <name type="scientific">Polyplax serrata</name>
    <name type="common">Common mouse louse</name>
    <dbReference type="NCBI Taxonomy" id="468196"/>
    <lineage>
        <taxon>Eukaryota</taxon>
        <taxon>Metazoa</taxon>
        <taxon>Ecdysozoa</taxon>
        <taxon>Arthropoda</taxon>
        <taxon>Hexapoda</taxon>
        <taxon>Insecta</taxon>
        <taxon>Pterygota</taxon>
        <taxon>Neoptera</taxon>
        <taxon>Paraneoptera</taxon>
        <taxon>Psocodea</taxon>
        <taxon>Troctomorpha</taxon>
        <taxon>Phthiraptera</taxon>
        <taxon>Anoplura</taxon>
        <taxon>Polyplacidae</taxon>
        <taxon>Polyplax</taxon>
    </lineage>
</organism>
<protein>
    <submittedName>
        <fullName evidence="2">Uncharacterized protein</fullName>
    </submittedName>
</protein>
<accession>A0ABR1B6N4</accession>
<evidence type="ECO:0000256" key="1">
    <source>
        <dbReference type="SAM" id="MobiDB-lite"/>
    </source>
</evidence>
<feature type="compositionally biased region" description="Basic and acidic residues" evidence="1">
    <location>
        <begin position="35"/>
        <end position="45"/>
    </location>
</feature>
<name>A0ABR1B6N4_POLSC</name>
<evidence type="ECO:0000313" key="2">
    <source>
        <dbReference type="EMBL" id="KAK6635857.1"/>
    </source>
</evidence>
<keyword evidence="3" id="KW-1185">Reference proteome</keyword>
<sequence>MKLSFKATLEQTRDRKVSSSNLARVHFLSKPSTSEGKRPKNEHVGQSRAGRVMGRPNAGPLVANIWRKTTPWEIGLFPYSNLELPKSLIEAPKFRKFQSQVTASEELTQN</sequence>
<feature type="region of interest" description="Disordered" evidence="1">
    <location>
        <begin position="1"/>
        <end position="58"/>
    </location>
</feature>